<keyword evidence="3" id="KW-1185">Reference proteome</keyword>
<dbReference type="InterPro" id="IPR036390">
    <property type="entry name" value="WH_DNA-bd_sf"/>
</dbReference>
<dbReference type="RefSeq" id="WP_169590859.1">
    <property type="nucleotide sequence ID" value="NZ_VCQU01000008.1"/>
</dbReference>
<evidence type="ECO:0000313" key="3">
    <source>
        <dbReference type="Proteomes" id="UP000535543"/>
    </source>
</evidence>
<sequence length="202" mass="22783">MAVPSTRLLVLAMVRLLQPVHGYDVRRELLSWRADQWASIAQGSIYSALRTLQRDGLIDVDGVGQDGARPERTQYRISPEGEQEFHALLRETLRSIDQPKFPYMPAAVLFPFADRAEVIAALQSRIAKLEVDAEFMNSEVRRVLAGSGDPIEAEPYHVADANRFLALHLEADLQWSRETLARIETGELDVWTDSRIAPFTRG</sequence>
<dbReference type="Proteomes" id="UP000535543">
    <property type="component" value="Unassembled WGS sequence"/>
</dbReference>
<feature type="domain" description="Transcription regulator PadR N-terminal" evidence="1">
    <location>
        <begin position="10"/>
        <end position="86"/>
    </location>
</feature>
<organism evidence="2 3">
    <name type="scientific">Antrihabitans stalactiti</name>
    <dbReference type="NCBI Taxonomy" id="2584121"/>
    <lineage>
        <taxon>Bacteria</taxon>
        <taxon>Bacillati</taxon>
        <taxon>Actinomycetota</taxon>
        <taxon>Actinomycetes</taxon>
        <taxon>Mycobacteriales</taxon>
        <taxon>Nocardiaceae</taxon>
        <taxon>Antrihabitans</taxon>
    </lineage>
</organism>
<reference evidence="2 3" key="2">
    <citation type="submission" date="2020-06" db="EMBL/GenBank/DDBJ databases">
        <title>Antribacter stalactiti gen. nov., sp. nov., a new member of the family Nacardiaceae isolated from a cave.</title>
        <authorList>
            <person name="Kim I.S."/>
        </authorList>
    </citation>
    <scope>NUCLEOTIDE SEQUENCE [LARGE SCALE GENOMIC DNA]</scope>
    <source>
        <strain evidence="2 3">YC2-7</strain>
    </source>
</reference>
<dbReference type="InterPro" id="IPR005149">
    <property type="entry name" value="Tscrpt_reg_PadR_N"/>
</dbReference>
<evidence type="ECO:0000313" key="2">
    <source>
        <dbReference type="EMBL" id="NMN97754.1"/>
    </source>
</evidence>
<comment type="caution">
    <text evidence="2">The sequence shown here is derived from an EMBL/GenBank/DDBJ whole genome shotgun (WGS) entry which is preliminary data.</text>
</comment>
<protein>
    <submittedName>
        <fullName evidence="2">PadR family transcriptional regulator</fullName>
    </submittedName>
</protein>
<dbReference type="InterPro" id="IPR036388">
    <property type="entry name" value="WH-like_DNA-bd_sf"/>
</dbReference>
<dbReference type="InterPro" id="IPR052509">
    <property type="entry name" value="Metal_resp_DNA-bind_regulator"/>
</dbReference>
<gene>
    <name evidence="2" type="ORF">FGL95_22205</name>
</gene>
<evidence type="ECO:0000259" key="1">
    <source>
        <dbReference type="Pfam" id="PF03551"/>
    </source>
</evidence>
<proteinExistence type="predicted"/>
<dbReference type="AlphaFoldDB" id="A0A848KL90"/>
<dbReference type="Gene3D" id="1.10.10.10">
    <property type="entry name" value="Winged helix-like DNA-binding domain superfamily/Winged helix DNA-binding domain"/>
    <property type="match status" value="1"/>
</dbReference>
<dbReference type="SUPFAM" id="SSF46785">
    <property type="entry name" value="Winged helix' DNA-binding domain"/>
    <property type="match status" value="1"/>
</dbReference>
<dbReference type="PANTHER" id="PTHR33169:SF14">
    <property type="entry name" value="TRANSCRIPTIONAL REGULATOR RV3488"/>
    <property type="match status" value="1"/>
</dbReference>
<accession>A0A848KL90</accession>
<reference evidence="2 3" key="1">
    <citation type="submission" date="2019-05" db="EMBL/GenBank/DDBJ databases">
        <authorList>
            <person name="Lee S.D."/>
        </authorList>
    </citation>
    <scope>NUCLEOTIDE SEQUENCE [LARGE SCALE GENOMIC DNA]</scope>
    <source>
        <strain evidence="2 3">YC2-7</strain>
    </source>
</reference>
<dbReference type="PANTHER" id="PTHR33169">
    <property type="entry name" value="PADR-FAMILY TRANSCRIPTIONAL REGULATOR"/>
    <property type="match status" value="1"/>
</dbReference>
<name>A0A848KL90_9NOCA</name>
<dbReference type="EMBL" id="VCQU01000008">
    <property type="protein sequence ID" value="NMN97754.1"/>
    <property type="molecule type" value="Genomic_DNA"/>
</dbReference>
<dbReference type="Pfam" id="PF03551">
    <property type="entry name" value="PadR"/>
    <property type="match status" value="1"/>
</dbReference>